<dbReference type="EMBL" id="JBBPBM010002917">
    <property type="protein sequence ID" value="KAK8473935.1"/>
    <property type="molecule type" value="Genomic_DNA"/>
</dbReference>
<evidence type="ECO:0000313" key="3">
    <source>
        <dbReference type="Proteomes" id="UP001472677"/>
    </source>
</evidence>
<organism evidence="1 3">
    <name type="scientific">Hibiscus sabdariffa</name>
    <name type="common">roselle</name>
    <dbReference type="NCBI Taxonomy" id="183260"/>
    <lineage>
        <taxon>Eukaryota</taxon>
        <taxon>Viridiplantae</taxon>
        <taxon>Streptophyta</taxon>
        <taxon>Embryophyta</taxon>
        <taxon>Tracheophyta</taxon>
        <taxon>Spermatophyta</taxon>
        <taxon>Magnoliopsida</taxon>
        <taxon>eudicotyledons</taxon>
        <taxon>Gunneridae</taxon>
        <taxon>Pentapetalae</taxon>
        <taxon>rosids</taxon>
        <taxon>malvids</taxon>
        <taxon>Malvales</taxon>
        <taxon>Malvaceae</taxon>
        <taxon>Malvoideae</taxon>
        <taxon>Hibiscus</taxon>
    </lineage>
</organism>
<evidence type="ECO:0000313" key="1">
    <source>
        <dbReference type="EMBL" id="KAK8473935.1"/>
    </source>
</evidence>
<keyword evidence="3" id="KW-1185">Reference proteome</keyword>
<accession>A0ABR1Z5J6</accession>
<proteinExistence type="predicted"/>
<dbReference type="Proteomes" id="UP001472677">
    <property type="component" value="Unassembled WGS sequence"/>
</dbReference>
<dbReference type="EMBL" id="JBBPBM010000107">
    <property type="protein sequence ID" value="KAK8507597.1"/>
    <property type="molecule type" value="Genomic_DNA"/>
</dbReference>
<comment type="caution">
    <text evidence="1">The sequence shown here is derived from an EMBL/GenBank/DDBJ whole genome shotgun (WGS) entry which is preliminary data.</text>
</comment>
<evidence type="ECO:0000313" key="2">
    <source>
        <dbReference type="EMBL" id="KAK8507597.1"/>
    </source>
</evidence>
<gene>
    <name evidence="2" type="ORF">V6N12_017890</name>
    <name evidence="1" type="ORF">V6N12_072883</name>
</gene>
<protein>
    <submittedName>
        <fullName evidence="1">Uncharacterized protein</fullName>
    </submittedName>
</protein>
<reference evidence="1 3" key="1">
    <citation type="journal article" date="2024" name="G3 (Bethesda)">
        <title>Genome assembly of Hibiscus sabdariffa L. provides insights into metabolisms of medicinal natural products.</title>
        <authorList>
            <person name="Kim T."/>
        </authorList>
    </citation>
    <scope>NUCLEOTIDE SEQUENCE [LARGE SCALE GENOMIC DNA]</scope>
    <source>
        <strain evidence="1">TK-2024</strain>
        <tissue evidence="1">Old leaves</tissue>
    </source>
</reference>
<sequence length="92" mass="10163">MLCFLLVIPSNSFKTNPPTPFPSTVLDSTILLSVLMNLPQTLNLVSMSKALLRIYSPALQKLQHQSLKCTDEDSTTEGVDKRSQTTLARTLV</sequence>
<name>A0ABR1Z5J6_9ROSI</name>